<keyword evidence="2" id="KW-0732">Signal</keyword>
<feature type="signal peptide" evidence="2">
    <location>
        <begin position="1"/>
        <end position="26"/>
    </location>
</feature>
<name>A0ABV0EQW2_9ENTE</name>
<evidence type="ECO:0000256" key="2">
    <source>
        <dbReference type="SAM" id="SignalP"/>
    </source>
</evidence>
<dbReference type="Pfam" id="PF13731">
    <property type="entry name" value="WxL"/>
    <property type="match status" value="1"/>
</dbReference>
<comment type="caution">
    <text evidence="4">The sequence shown here is derived from an EMBL/GenBank/DDBJ whole genome shotgun (WGS) entry which is preliminary data.</text>
</comment>
<reference evidence="4 5" key="1">
    <citation type="submission" date="2021-03" db="EMBL/GenBank/DDBJ databases">
        <authorList>
            <person name="Gilmore M.S."/>
            <person name="Schwartzman J."/>
            <person name="Van Tyne D."/>
            <person name="Martin M."/>
            <person name="Earl A.M."/>
            <person name="Manson A.L."/>
            <person name="Straub T."/>
            <person name="Salamzade R."/>
            <person name="Saavedra J."/>
            <person name="Lebreton F."/>
            <person name="Prichula J."/>
            <person name="Schaufler K."/>
            <person name="Gaca A."/>
            <person name="Sgardioli B."/>
            <person name="Wagenaar J."/>
            <person name="Strong T."/>
        </authorList>
    </citation>
    <scope>NUCLEOTIDE SEQUENCE [LARGE SCALE GENOMIC DNA]</scope>
    <source>
        <strain evidence="4 5">665A</strain>
    </source>
</reference>
<feature type="compositionally biased region" description="Basic and acidic residues" evidence="1">
    <location>
        <begin position="44"/>
        <end position="60"/>
    </location>
</feature>
<evidence type="ECO:0000313" key="5">
    <source>
        <dbReference type="Proteomes" id="UP000664357"/>
    </source>
</evidence>
<dbReference type="InterPro" id="IPR027994">
    <property type="entry name" value="WxL_dom"/>
</dbReference>
<dbReference type="RefSeq" id="WP_207703439.1">
    <property type="nucleotide sequence ID" value="NZ_JAFREL020000002.1"/>
</dbReference>
<reference evidence="4 5" key="2">
    <citation type="submission" date="2024-02" db="EMBL/GenBank/DDBJ databases">
        <title>The Genome Sequence of Enterococcus sp. DIV0159.</title>
        <authorList>
            <person name="Earl A."/>
            <person name="Manson A."/>
            <person name="Gilmore M."/>
            <person name="Sanders J."/>
            <person name="Shea T."/>
            <person name="Howe W."/>
            <person name="Livny J."/>
            <person name="Cuomo C."/>
            <person name="Neafsey D."/>
            <person name="Birren B."/>
        </authorList>
    </citation>
    <scope>NUCLEOTIDE SEQUENCE [LARGE SCALE GENOMIC DNA]</scope>
    <source>
        <strain evidence="4 5">665A</strain>
    </source>
</reference>
<proteinExistence type="predicted"/>
<evidence type="ECO:0000313" key="4">
    <source>
        <dbReference type="EMBL" id="MEO1771030.1"/>
    </source>
</evidence>
<evidence type="ECO:0000259" key="3">
    <source>
        <dbReference type="Pfam" id="PF13731"/>
    </source>
</evidence>
<feature type="domain" description="WxL" evidence="3">
    <location>
        <begin position="33"/>
        <end position="238"/>
    </location>
</feature>
<sequence>MKKTKLLISTILLGSIVAAGSVTSFAEEVINTENGTASIEFTENNEKPEIVDPLDPEKPLDPQVPVDEPDNEDTENLGPLSLDVYPARFDFGTHKVDMMGGEYDSTLTGIHYLQITDNRSDIHGWNVSVSRTEFEDTSAAEERKLAATLTLPIGTARNSMLGADATDTLTHSDTEFEIPVAAEDGSGAVSIFSAEENNGKATSTYVWDASQEKLTIGKGAAKTGNFTSTVNWTLSAMPEQ</sequence>
<organism evidence="4 5">
    <name type="scientific">Candidatus Enterococcus ferrettii</name>
    <dbReference type="NCBI Taxonomy" id="2815324"/>
    <lineage>
        <taxon>Bacteria</taxon>
        <taxon>Bacillati</taxon>
        <taxon>Bacillota</taxon>
        <taxon>Bacilli</taxon>
        <taxon>Lactobacillales</taxon>
        <taxon>Enterococcaceae</taxon>
        <taxon>Enterococcus</taxon>
    </lineage>
</organism>
<evidence type="ECO:0000256" key="1">
    <source>
        <dbReference type="SAM" id="MobiDB-lite"/>
    </source>
</evidence>
<keyword evidence="5" id="KW-1185">Reference proteome</keyword>
<feature type="chain" id="PRO_5045216462" description="WxL domain-containing protein" evidence="2">
    <location>
        <begin position="27"/>
        <end position="240"/>
    </location>
</feature>
<protein>
    <recommendedName>
        <fullName evidence="3">WxL domain-containing protein</fullName>
    </recommendedName>
</protein>
<feature type="region of interest" description="Disordered" evidence="1">
    <location>
        <begin position="43"/>
        <end position="79"/>
    </location>
</feature>
<dbReference type="Proteomes" id="UP000664357">
    <property type="component" value="Unassembled WGS sequence"/>
</dbReference>
<gene>
    <name evidence="4" type="ORF">JZO67_003004</name>
</gene>
<accession>A0ABV0EQW2</accession>
<dbReference type="EMBL" id="JAFREL020000002">
    <property type="protein sequence ID" value="MEO1771030.1"/>
    <property type="molecule type" value="Genomic_DNA"/>
</dbReference>